<keyword evidence="2" id="KW-1185">Reference proteome</keyword>
<reference evidence="1 2" key="1">
    <citation type="submission" date="2015-04" db="EMBL/GenBank/DDBJ databases">
        <authorList>
            <consortium name="Pathogen Informatics"/>
        </authorList>
    </citation>
    <scope>NUCLEOTIDE SEQUENCE [LARGE SCALE GENOMIC DNA]</scope>
    <source>
        <strain evidence="1 2">SGS1</strain>
    </source>
</reference>
<dbReference type="VEuPathDB" id="PlasmoDB:PRELSG_0718700"/>
<dbReference type="GeneID" id="39735524"/>
<proteinExistence type="predicted"/>
<dbReference type="AlphaFoldDB" id="A0A1J1H7L7"/>
<dbReference type="OrthoDB" id="368870at2759"/>
<evidence type="ECO:0000313" key="2">
    <source>
        <dbReference type="Proteomes" id="UP000220158"/>
    </source>
</evidence>
<accession>A0A1J1H7L7</accession>
<evidence type="ECO:0000313" key="1">
    <source>
        <dbReference type="EMBL" id="CRG99422.1"/>
    </source>
</evidence>
<gene>
    <name evidence="1" type="ORF">PRELSG_0718700</name>
</gene>
<dbReference type="RefSeq" id="XP_028532429.1">
    <property type="nucleotide sequence ID" value="XM_028675884.1"/>
</dbReference>
<organism evidence="1 2">
    <name type="scientific">Plasmodium relictum</name>
    <dbReference type="NCBI Taxonomy" id="85471"/>
    <lineage>
        <taxon>Eukaryota</taxon>
        <taxon>Sar</taxon>
        <taxon>Alveolata</taxon>
        <taxon>Apicomplexa</taxon>
        <taxon>Aconoidasida</taxon>
        <taxon>Haemosporida</taxon>
        <taxon>Plasmodiidae</taxon>
        <taxon>Plasmodium</taxon>
        <taxon>Plasmodium (Haemamoeba)</taxon>
    </lineage>
</organism>
<dbReference type="Proteomes" id="UP000220158">
    <property type="component" value="Chromosome 7"/>
</dbReference>
<dbReference type="KEGG" id="prel:PRELSG_0718700"/>
<sequence>MNYDKINLFSENFDMKCVLEEIEKNFDKRKHLLCDINNVILNSQRKTNSLDKYEENLIDKQIKIIIHTKINYKKLNNINYVKYYLPYCIQPKTNNTNLCLTKSIYQKNIKQSILRELNTKKKVVEYRINYFIKKYTGKYKKKNILHKQISQIYNEKSKIEIYIKNKKNGKIKFNKVIGDIVFFDHNINILLENAIFNDNSNKQKIPWIFIQLK</sequence>
<name>A0A1J1H7L7_PLARL</name>
<protein>
    <submittedName>
        <fullName evidence="1">Uncharacterized protein</fullName>
    </submittedName>
</protein>
<dbReference type="EMBL" id="LN835302">
    <property type="protein sequence ID" value="CRG99422.1"/>
    <property type="molecule type" value="Genomic_DNA"/>
</dbReference>
<dbReference type="OMA" id="YLPYCIQ"/>